<feature type="domain" description="PPM-type phosphatase" evidence="1">
    <location>
        <begin position="8"/>
        <end position="255"/>
    </location>
</feature>
<dbReference type="GO" id="GO:0004722">
    <property type="term" value="F:protein serine/threonine phosphatase activity"/>
    <property type="evidence" value="ECO:0007669"/>
    <property type="project" value="InterPro"/>
</dbReference>
<dbReference type="AlphaFoldDB" id="A0A0S6W6D3"/>
<name>A0A0S6W6D3_VECG1</name>
<dbReference type="HOGENOM" id="CLU_034545_4_1_0"/>
<reference evidence="2" key="1">
    <citation type="journal article" date="2015" name="PeerJ">
        <title>First genomic representation of candidate bacterial phylum KSB3 points to enhanced environmental sensing as a trigger of wastewater bulking.</title>
        <authorList>
            <person name="Sekiguchi Y."/>
            <person name="Ohashi A."/>
            <person name="Parks D.H."/>
            <person name="Yamauchi T."/>
            <person name="Tyson G.W."/>
            <person name="Hugenholtz P."/>
        </authorList>
    </citation>
    <scope>NUCLEOTIDE SEQUENCE [LARGE SCALE GENOMIC DNA]</scope>
</reference>
<dbReference type="SMART" id="SM00332">
    <property type="entry name" value="PP2Cc"/>
    <property type="match status" value="1"/>
</dbReference>
<dbReference type="STRING" id="1499967.U27_01992"/>
<keyword evidence="3" id="KW-1185">Reference proteome</keyword>
<dbReference type="PANTHER" id="PTHR47992">
    <property type="entry name" value="PROTEIN PHOSPHATASE"/>
    <property type="match status" value="1"/>
</dbReference>
<dbReference type="eggNOG" id="COG0631">
    <property type="taxonomic scope" value="Bacteria"/>
</dbReference>
<dbReference type="CDD" id="cd00143">
    <property type="entry name" value="PP2Cc"/>
    <property type="match status" value="1"/>
</dbReference>
<protein>
    <submittedName>
        <fullName evidence="2">Protein serine/threonine phosphatase</fullName>
    </submittedName>
</protein>
<dbReference type="PROSITE" id="PS51746">
    <property type="entry name" value="PPM_2"/>
    <property type="match status" value="1"/>
</dbReference>
<dbReference type="InterPro" id="IPR001932">
    <property type="entry name" value="PPM-type_phosphatase-like_dom"/>
</dbReference>
<evidence type="ECO:0000259" key="1">
    <source>
        <dbReference type="PROSITE" id="PS51746"/>
    </source>
</evidence>
<sequence>MKSKFTYRSTSETDIGLRKTANEDSFLDTPQILTVAESLNRLGYLFAVADGVSGQEGGEIASKIAIDTLRMYYVLPHVNIPPQDRLRNVFLEAHRRIEEYAEKHPRYKGMGTTLTSVILKENSAYYGHVGDSRLYVIRPVTREITQLTEDHTLVNRFVKEKKLTPEEAAQEDSNVLDQALGCVAKIHVEVGEYPALCPGDLLLLCSDGLTDLVTDAKIRDIVLGSPSLADACHRLVMKANQQGGKDNITVVLVAVEETGSEEH</sequence>
<proteinExistence type="predicted"/>
<dbReference type="SUPFAM" id="SSF81606">
    <property type="entry name" value="PP2C-like"/>
    <property type="match status" value="1"/>
</dbReference>
<gene>
    <name evidence="2" type="ORF">U27_01992</name>
</gene>
<dbReference type="SMART" id="SM00331">
    <property type="entry name" value="PP2C_SIG"/>
    <property type="match status" value="1"/>
</dbReference>
<dbReference type="InterPro" id="IPR015655">
    <property type="entry name" value="PP2C"/>
</dbReference>
<dbReference type="Gene3D" id="3.60.40.10">
    <property type="entry name" value="PPM-type phosphatase domain"/>
    <property type="match status" value="1"/>
</dbReference>
<accession>A0A0S6W6D3</accession>
<evidence type="ECO:0000313" key="3">
    <source>
        <dbReference type="Proteomes" id="UP000030661"/>
    </source>
</evidence>
<dbReference type="EMBL" id="DF820463">
    <property type="protein sequence ID" value="GAK55160.1"/>
    <property type="molecule type" value="Genomic_DNA"/>
</dbReference>
<organism evidence="2">
    <name type="scientific">Vecturithrix granuli</name>
    <dbReference type="NCBI Taxonomy" id="1499967"/>
    <lineage>
        <taxon>Bacteria</taxon>
        <taxon>Candidatus Moduliflexota</taxon>
        <taxon>Candidatus Vecturitrichia</taxon>
        <taxon>Candidatus Vecturitrichales</taxon>
        <taxon>Candidatus Vecturitrichaceae</taxon>
        <taxon>Candidatus Vecturithrix</taxon>
    </lineage>
</organism>
<dbReference type="InterPro" id="IPR036457">
    <property type="entry name" value="PPM-type-like_dom_sf"/>
</dbReference>
<dbReference type="Proteomes" id="UP000030661">
    <property type="component" value="Unassembled WGS sequence"/>
</dbReference>
<evidence type="ECO:0000313" key="2">
    <source>
        <dbReference type="EMBL" id="GAK55160.1"/>
    </source>
</evidence>
<dbReference type="Pfam" id="PF13672">
    <property type="entry name" value="PP2C_2"/>
    <property type="match status" value="1"/>
</dbReference>